<keyword evidence="6" id="KW-0963">Cytoplasm</keyword>
<keyword evidence="4 6" id="KW-0227">DNA damage</keyword>
<keyword evidence="6" id="KW-0460">Magnesium</keyword>
<protein>
    <recommendedName>
        <fullName evidence="6">DNA polymerase IV</fullName>
        <shortName evidence="6">Pol IV</shortName>
        <ecNumber evidence="6">2.7.7.7</ecNumber>
    </recommendedName>
</protein>
<comment type="cofactor">
    <cofactor evidence="6">
        <name>Mg(2+)</name>
        <dbReference type="ChEBI" id="CHEBI:18420"/>
    </cofactor>
    <text evidence="6">Binds 2 magnesium ions per subunit.</text>
</comment>
<evidence type="ECO:0000256" key="2">
    <source>
        <dbReference type="ARBA" id="ARBA00022457"/>
    </source>
</evidence>
<keyword evidence="2 6" id="KW-0515">Mutator protein</keyword>
<dbReference type="InterPro" id="IPR050116">
    <property type="entry name" value="DNA_polymerase-Y"/>
</dbReference>
<dbReference type="Gene3D" id="3.30.1490.100">
    <property type="entry name" value="DNA polymerase, Y-family, little finger domain"/>
    <property type="match status" value="1"/>
</dbReference>
<dbReference type="PANTHER" id="PTHR11076">
    <property type="entry name" value="DNA REPAIR POLYMERASE UMUC / TRANSFERASE FAMILY MEMBER"/>
    <property type="match status" value="1"/>
</dbReference>
<keyword evidence="6" id="KW-0238">DNA-binding</keyword>
<accession>A0ABT5V9Q6</accession>
<keyword evidence="3 6" id="KW-0548">Nucleotidyltransferase</keyword>
<dbReference type="NCBIfam" id="NF002492">
    <property type="entry name" value="PRK01810.1"/>
    <property type="match status" value="1"/>
</dbReference>
<feature type="binding site" evidence="6">
    <location>
        <position position="10"/>
    </location>
    <ligand>
        <name>Mg(2+)</name>
        <dbReference type="ChEBI" id="CHEBI:18420"/>
    </ligand>
</feature>
<dbReference type="SUPFAM" id="SSF100879">
    <property type="entry name" value="Lesion bypass DNA polymerase (Y-family), little finger domain"/>
    <property type="match status" value="1"/>
</dbReference>
<keyword evidence="6 9" id="KW-0808">Transferase</keyword>
<dbReference type="Gene3D" id="3.30.70.270">
    <property type="match status" value="1"/>
</dbReference>
<dbReference type="InterPro" id="IPR043128">
    <property type="entry name" value="Rev_trsase/Diguanyl_cyclase"/>
</dbReference>
<keyword evidence="10" id="KW-1185">Reference proteome</keyword>
<keyword evidence="6" id="KW-0235">DNA replication</keyword>
<keyword evidence="6" id="KW-0234">DNA repair</keyword>
<dbReference type="EC" id="2.7.7.7" evidence="6"/>
<dbReference type="PROSITE" id="PS50173">
    <property type="entry name" value="UMUC"/>
    <property type="match status" value="1"/>
</dbReference>
<reference evidence="9" key="1">
    <citation type="submission" date="2024-05" db="EMBL/GenBank/DDBJ databases">
        <title>Alkalihalobacillus sp. strain MEB203 novel alkaliphilic bacterium from Lonar Lake, India.</title>
        <authorList>
            <person name="Joshi A."/>
            <person name="Thite S."/>
            <person name="Mengade P."/>
        </authorList>
    </citation>
    <scope>NUCLEOTIDE SEQUENCE</scope>
    <source>
        <strain evidence="9">MEB 203</strain>
    </source>
</reference>
<dbReference type="Proteomes" id="UP001148125">
    <property type="component" value="Unassembled WGS sequence"/>
</dbReference>
<feature type="domain" description="UmuC" evidence="8">
    <location>
        <begin position="6"/>
        <end position="186"/>
    </location>
</feature>
<dbReference type="EMBL" id="JAOTPO010000001">
    <property type="protein sequence ID" value="MDE5412194.1"/>
    <property type="molecule type" value="Genomic_DNA"/>
</dbReference>
<dbReference type="GO" id="GO:0003887">
    <property type="term" value="F:DNA-directed DNA polymerase activity"/>
    <property type="evidence" value="ECO:0007669"/>
    <property type="project" value="UniProtKB-EC"/>
</dbReference>
<feature type="binding site" evidence="6">
    <location>
        <position position="106"/>
    </location>
    <ligand>
        <name>Mg(2+)</name>
        <dbReference type="ChEBI" id="CHEBI:18420"/>
    </ligand>
</feature>
<evidence type="ECO:0000256" key="3">
    <source>
        <dbReference type="ARBA" id="ARBA00022695"/>
    </source>
</evidence>
<comment type="function">
    <text evidence="6">Poorly processive, error-prone DNA polymerase involved in untargeted mutagenesis. Copies undamaged DNA at stalled replication forks, which arise in vivo from mismatched or misaligned primer ends. These misaligned primers can be extended by PolIV. Exhibits no 3'-5' exonuclease (proofreading) activity. May be involved in translesional synthesis, in conjunction with the beta clamp from PolIII.</text>
</comment>
<name>A0ABT5V9Q6_9BACI</name>
<dbReference type="InterPro" id="IPR036775">
    <property type="entry name" value="DNA_pol_Y-fam_lit_finger_sf"/>
</dbReference>
<evidence type="ECO:0000256" key="1">
    <source>
        <dbReference type="ARBA" id="ARBA00010945"/>
    </source>
</evidence>
<dbReference type="NCBIfam" id="NF002677">
    <property type="entry name" value="PRK02406.1"/>
    <property type="match status" value="1"/>
</dbReference>
<feature type="region of interest" description="Disordered" evidence="7">
    <location>
        <begin position="387"/>
        <end position="412"/>
    </location>
</feature>
<dbReference type="InterPro" id="IPR001126">
    <property type="entry name" value="UmuC"/>
</dbReference>
<dbReference type="PANTHER" id="PTHR11076:SF33">
    <property type="entry name" value="DNA POLYMERASE KAPPA"/>
    <property type="match status" value="1"/>
</dbReference>
<dbReference type="Gene3D" id="3.40.1170.60">
    <property type="match status" value="1"/>
</dbReference>
<sequence length="412" mass="47006">MKRKVIFHIDMNSFYASVEAAYDPSLRGKPLAVAGNEKERRGIVVTCSYEARAKGVKATMPVWQAKRLCPNLIIKQPDFTKYRSASLQMFDVLREYTPLVEPVSIDEGFMDMSHYEGDEPLQKATEIQNNLLEYLSLPCSIGIAPNKFLAKMASEMKKPLGITVLRRRDIAEKLWPLSLIEMYGIGEKTANKLNKLGLHTIGDLANADPTLLKKRLGIYGEKLIERANGIDTREVDPDSISDFKSVGNSVTLPKDTTDQEKIKTVFTNLAHEVGRRLRTKKVCSENIQITIRYHDRKTITRSRKLTSSIQTNDDILEAALFLWQKYWSGESIRLLGITAIDLVEETEAYKQLDLFSYKEDEKKLKLSKTVDEIRLKYGQHSLLKGGQLGEQRSEQLRDHKRRGTSLDKDFFK</sequence>
<organism evidence="9 10">
    <name type="scientific">Alkalihalobacterium chitinilyticum</name>
    <dbReference type="NCBI Taxonomy" id="2980103"/>
    <lineage>
        <taxon>Bacteria</taxon>
        <taxon>Bacillati</taxon>
        <taxon>Bacillota</taxon>
        <taxon>Bacilli</taxon>
        <taxon>Bacillales</taxon>
        <taxon>Bacillaceae</taxon>
        <taxon>Alkalihalobacterium</taxon>
    </lineage>
</organism>
<evidence type="ECO:0000259" key="8">
    <source>
        <dbReference type="PROSITE" id="PS50173"/>
    </source>
</evidence>
<evidence type="ECO:0000313" key="9">
    <source>
        <dbReference type="EMBL" id="MDE5412194.1"/>
    </source>
</evidence>
<evidence type="ECO:0000256" key="6">
    <source>
        <dbReference type="HAMAP-Rule" id="MF_01113"/>
    </source>
</evidence>
<evidence type="ECO:0000313" key="10">
    <source>
        <dbReference type="Proteomes" id="UP001148125"/>
    </source>
</evidence>
<dbReference type="RefSeq" id="WP_275116812.1">
    <property type="nucleotide sequence ID" value="NZ_JAOTPO010000001.1"/>
</dbReference>
<comment type="subunit">
    <text evidence="6">Monomer.</text>
</comment>
<feature type="active site" evidence="6">
    <location>
        <position position="107"/>
    </location>
</feature>
<proteinExistence type="inferred from homology"/>
<dbReference type="Gene3D" id="1.10.150.20">
    <property type="entry name" value="5' to 3' exonuclease, C-terminal subdomain"/>
    <property type="match status" value="1"/>
</dbReference>
<comment type="caution">
    <text evidence="9">The sequence shown here is derived from an EMBL/GenBank/DDBJ whole genome shotgun (WGS) entry which is preliminary data.</text>
</comment>
<keyword evidence="5 6" id="KW-0239">DNA-directed DNA polymerase</keyword>
<dbReference type="HAMAP" id="MF_01113">
    <property type="entry name" value="DNApol_IV"/>
    <property type="match status" value="1"/>
</dbReference>
<evidence type="ECO:0000256" key="5">
    <source>
        <dbReference type="ARBA" id="ARBA00022932"/>
    </source>
</evidence>
<gene>
    <name evidence="6" type="primary">dinB</name>
    <name evidence="9" type="ORF">N7Z68_02180</name>
</gene>
<evidence type="ECO:0000256" key="4">
    <source>
        <dbReference type="ARBA" id="ARBA00022763"/>
    </source>
</evidence>
<dbReference type="InterPro" id="IPR022880">
    <property type="entry name" value="DNApol_IV"/>
</dbReference>
<dbReference type="Pfam" id="PF11798">
    <property type="entry name" value="IMS_HHH"/>
    <property type="match status" value="1"/>
</dbReference>
<dbReference type="InterPro" id="IPR043502">
    <property type="entry name" value="DNA/RNA_pol_sf"/>
</dbReference>
<keyword evidence="6" id="KW-0479">Metal-binding</keyword>
<dbReference type="InterPro" id="IPR017961">
    <property type="entry name" value="DNA_pol_Y-fam_little_finger"/>
</dbReference>
<dbReference type="Pfam" id="PF11799">
    <property type="entry name" value="IMS_C"/>
    <property type="match status" value="1"/>
</dbReference>
<dbReference type="CDD" id="cd03586">
    <property type="entry name" value="PolY_Pol_IV_kappa"/>
    <property type="match status" value="1"/>
</dbReference>
<comment type="catalytic activity">
    <reaction evidence="6">
        <text>DNA(n) + a 2'-deoxyribonucleoside 5'-triphosphate = DNA(n+1) + diphosphate</text>
        <dbReference type="Rhea" id="RHEA:22508"/>
        <dbReference type="Rhea" id="RHEA-COMP:17339"/>
        <dbReference type="Rhea" id="RHEA-COMP:17340"/>
        <dbReference type="ChEBI" id="CHEBI:33019"/>
        <dbReference type="ChEBI" id="CHEBI:61560"/>
        <dbReference type="ChEBI" id="CHEBI:173112"/>
        <dbReference type="EC" id="2.7.7.7"/>
    </reaction>
</comment>
<dbReference type="SUPFAM" id="SSF56672">
    <property type="entry name" value="DNA/RNA polymerases"/>
    <property type="match status" value="1"/>
</dbReference>
<dbReference type="Pfam" id="PF00817">
    <property type="entry name" value="IMS"/>
    <property type="match status" value="1"/>
</dbReference>
<dbReference type="InterPro" id="IPR024728">
    <property type="entry name" value="PolY_HhH_motif"/>
</dbReference>
<comment type="subcellular location">
    <subcellularLocation>
        <location evidence="6">Cytoplasm</location>
    </subcellularLocation>
</comment>
<feature type="site" description="Substrate discrimination" evidence="6">
    <location>
        <position position="15"/>
    </location>
</feature>
<evidence type="ECO:0000256" key="7">
    <source>
        <dbReference type="SAM" id="MobiDB-lite"/>
    </source>
</evidence>
<comment type="similarity">
    <text evidence="1 6">Belongs to the DNA polymerase type-Y family.</text>
</comment>